<dbReference type="EMBL" id="BIFS01000001">
    <property type="protein sequence ID" value="GCE18957.1"/>
    <property type="molecule type" value="Genomic_DNA"/>
</dbReference>
<evidence type="ECO:0000259" key="1">
    <source>
        <dbReference type="Pfam" id="PF12728"/>
    </source>
</evidence>
<dbReference type="Gene3D" id="1.10.10.10">
    <property type="entry name" value="Winged helix-like DNA-binding domain superfamily/Winged helix DNA-binding domain"/>
    <property type="match status" value="1"/>
</dbReference>
<keyword evidence="3" id="KW-1185">Reference proteome</keyword>
<protein>
    <recommendedName>
        <fullName evidence="1">Helix-turn-helix domain-containing protein</fullName>
    </recommendedName>
</protein>
<sequence length="75" mass="8214">MSTMADGIYSLEQVAKMLDVSERTVTRQIKAGKLKGFKVGKSWRFRAEAVDEFIKGQEASAKEDAAAEDTDDDAA</sequence>
<gene>
    <name evidence="2" type="ORF">KDK_27570</name>
</gene>
<dbReference type="InterPro" id="IPR010093">
    <property type="entry name" value="SinI_DNA-bd"/>
</dbReference>
<dbReference type="GO" id="GO:0003677">
    <property type="term" value="F:DNA binding"/>
    <property type="evidence" value="ECO:0007669"/>
    <property type="project" value="InterPro"/>
</dbReference>
<dbReference type="InterPro" id="IPR036388">
    <property type="entry name" value="WH-like_DNA-bd_sf"/>
</dbReference>
<dbReference type="NCBIfam" id="TIGR01764">
    <property type="entry name" value="excise"/>
    <property type="match status" value="1"/>
</dbReference>
<dbReference type="Pfam" id="PF12728">
    <property type="entry name" value="HTH_17"/>
    <property type="match status" value="1"/>
</dbReference>
<dbReference type="InterPro" id="IPR041657">
    <property type="entry name" value="HTH_17"/>
</dbReference>
<dbReference type="RefSeq" id="WP_126550619.1">
    <property type="nucleotide sequence ID" value="NZ_BIFS01000001.1"/>
</dbReference>
<dbReference type="SUPFAM" id="SSF46955">
    <property type="entry name" value="Putative DNA-binding domain"/>
    <property type="match status" value="1"/>
</dbReference>
<evidence type="ECO:0000313" key="3">
    <source>
        <dbReference type="Proteomes" id="UP000287188"/>
    </source>
</evidence>
<feature type="domain" description="Helix-turn-helix" evidence="1">
    <location>
        <begin position="9"/>
        <end position="57"/>
    </location>
</feature>
<reference evidence="3" key="1">
    <citation type="submission" date="2018-12" db="EMBL/GenBank/DDBJ databases">
        <title>Tengunoibacter tsumagoiensis gen. nov., sp. nov., Dictyobacter kobayashii sp. nov., D. alpinus sp. nov., and D. joshuensis sp. nov. and description of Dictyobacteraceae fam. nov. within the order Ktedonobacterales isolated from Tengu-no-mugimeshi.</title>
        <authorList>
            <person name="Wang C.M."/>
            <person name="Zheng Y."/>
            <person name="Sakai Y."/>
            <person name="Toyoda A."/>
            <person name="Minakuchi Y."/>
            <person name="Abe K."/>
            <person name="Yokota A."/>
            <person name="Yabe S."/>
        </authorList>
    </citation>
    <scope>NUCLEOTIDE SEQUENCE [LARGE SCALE GENOMIC DNA]</scope>
    <source>
        <strain evidence="3">Uno11</strain>
    </source>
</reference>
<dbReference type="InterPro" id="IPR009061">
    <property type="entry name" value="DNA-bd_dom_put_sf"/>
</dbReference>
<comment type="caution">
    <text evidence="2">The sequence shown here is derived from an EMBL/GenBank/DDBJ whole genome shotgun (WGS) entry which is preliminary data.</text>
</comment>
<dbReference type="AlphaFoldDB" id="A0A402AIK9"/>
<organism evidence="2 3">
    <name type="scientific">Dictyobacter kobayashii</name>
    <dbReference type="NCBI Taxonomy" id="2014872"/>
    <lineage>
        <taxon>Bacteria</taxon>
        <taxon>Bacillati</taxon>
        <taxon>Chloroflexota</taxon>
        <taxon>Ktedonobacteria</taxon>
        <taxon>Ktedonobacterales</taxon>
        <taxon>Dictyobacteraceae</taxon>
        <taxon>Dictyobacter</taxon>
    </lineage>
</organism>
<proteinExistence type="predicted"/>
<dbReference type="OrthoDB" id="515428at2"/>
<accession>A0A402AIK9</accession>
<name>A0A402AIK9_9CHLR</name>
<evidence type="ECO:0000313" key="2">
    <source>
        <dbReference type="EMBL" id="GCE18957.1"/>
    </source>
</evidence>
<dbReference type="Proteomes" id="UP000287188">
    <property type="component" value="Unassembled WGS sequence"/>
</dbReference>